<evidence type="ECO:0000259" key="2">
    <source>
        <dbReference type="Pfam" id="PF06452"/>
    </source>
</evidence>
<dbReference type="InterPro" id="IPR045670">
    <property type="entry name" value="DUF5916"/>
</dbReference>
<evidence type="ECO:0000313" key="5">
    <source>
        <dbReference type="Proteomes" id="UP000199452"/>
    </source>
</evidence>
<evidence type="ECO:0000313" key="4">
    <source>
        <dbReference type="EMBL" id="SDC06513.1"/>
    </source>
</evidence>
<dbReference type="Gene3D" id="2.60.40.1190">
    <property type="match status" value="1"/>
</dbReference>
<feature type="domain" description="DUF5916" evidence="3">
    <location>
        <begin position="235"/>
        <end position="874"/>
    </location>
</feature>
<proteinExistence type="predicted"/>
<dbReference type="Pfam" id="PF06452">
    <property type="entry name" value="CBM9_1"/>
    <property type="match status" value="1"/>
</dbReference>
<dbReference type="AlphaFoldDB" id="A0A1G6IJB6"/>
<dbReference type="RefSeq" id="WP_092436955.1">
    <property type="nucleotide sequence ID" value="NZ_FMYP01000016.1"/>
</dbReference>
<dbReference type="EMBL" id="FMYP01000016">
    <property type="protein sequence ID" value="SDC06513.1"/>
    <property type="molecule type" value="Genomic_DNA"/>
</dbReference>
<dbReference type="GO" id="GO:0016052">
    <property type="term" value="P:carbohydrate catabolic process"/>
    <property type="evidence" value="ECO:0007669"/>
    <property type="project" value="InterPro"/>
</dbReference>
<accession>A0A1G6IJB6</accession>
<reference evidence="4 5" key="1">
    <citation type="submission" date="2016-09" db="EMBL/GenBank/DDBJ databases">
        <authorList>
            <person name="Capua I."/>
            <person name="De Benedictis P."/>
            <person name="Joannis T."/>
            <person name="Lombin L.H."/>
            <person name="Cattoli G."/>
        </authorList>
    </citation>
    <scope>NUCLEOTIDE SEQUENCE [LARGE SCALE GENOMIC DNA]</scope>
    <source>
        <strain evidence="4 5">A7P-90m</strain>
    </source>
</reference>
<organism evidence="4 5">
    <name type="scientific">Williamwhitmania taraxaci</name>
    <dbReference type="NCBI Taxonomy" id="1640674"/>
    <lineage>
        <taxon>Bacteria</taxon>
        <taxon>Pseudomonadati</taxon>
        <taxon>Bacteroidota</taxon>
        <taxon>Bacteroidia</taxon>
        <taxon>Bacteroidales</taxon>
        <taxon>Williamwhitmaniaceae</taxon>
        <taxon>Williamwhitmania</taxon>
    </lineage>
</organism>
<evidence type="ECO:0000259" key="3">
    <source>
        <dbReference type="Pfam" id="PF19313"/>
    </source>
</evidence>
<dbReference type="InterPro" id="IPR010502">
    <property type="entry name" value="Carb-bd_dom_fam9"/>
</dbReference>
<dbReference type="Pfam" id="PF19313">
    <property type="entry name" value="DUF5916"/>
    <property type="match status" value="1"/>
</dbReference>
<dbReference type="GO" id="GO:0030246">
    <property type="term" value="F:carbohydrate binding"/>
    <property type="evidence" value="ECO:0007669"/>
    <property type="project" value="InterPro"/>
</dbReference>
<keyword evidence="1" id="KW-0732">Signal</keyword>
<feature type="chain" id="PRO_5011780802" evidence="1">
    <location>
        <begin position="20"/>
        <end position="878"/>
    </location>
</feature>
<keyword evidence="5" id="KW-1185">Reference proteome</keyword>
<dbReference type="CDD" id="cd09618">
    <property type="entry name" value="CBM9_like_2"/>
    <property type="match status" value="1"/>
</dbReference>
<name>A0A1G6IJB6_9BACT</name>
<dbReference type="Proteomes" id="UP000199452">
    <property type="component" value="Unassembled WGS sequence"/>
</dbReference>
<dbReference type="GO" id="GO:0004553">
    <property type="term" value="F:hydrolase activity, hydrolyzing O-glycosyl compounds"/>
    <property type="evidence" value="ECO:0007669"/>
    <property type="project" value="InterPro"/>
</dbReference>
<feature type="domain" description="Carbohydrate-binding" evidence="2">
    <location>
        <begin position="39"/>
        <end position="192"/>
    </location>
</feature>
<evidence type="ECO:0000256" key="1">
    <source>
        <dbReference type="SAM" id="SignalP"/>
    </source>
</evidence>
<dbReference type="STRING" id="1640674.SAMN05216323_101623"/>
<protein>
    <submittedName>
        <fullName evidence="4">Carbohydrate family 9 binding domain-like</fullName>
    </submittedName>
</protein>
<dbReference type="OrthoDB" id="9786766at2"/>
<gene>
    <name evidence="4" type="ORF">SAMN05216323_101623</name>
</gene>
<sequence length="878" mass="99506">MKKTSLTFLIVLVSLCSIATPNEKKQVSITRVSGIAPTIDGTLSDDAWKEAEWVSGFTQFRPFENKQPHQQTAFKLLYDDDFIYVAIWAKDGSPDSISHRLSRRDEGDGDAVGIELDSYNDHRTAFAFWVNAAGTKIDYAISNDGEEDSNWDPIWWVKTSTDLSGWFAEIKIPLTELRFKAVENQTWGLQLARIVYRSQETSLWQPANKEQSGWVSQYGILNWKGTVMPKRTARITPYIVALTDNYQKQEDNPFLQSGHNETAKIGFDARLGISNNITMDVTVNPDFGQVEADPSQVNLSAYESYYSEKRQFFIEGRNIFNFPLMFGDGDLGSESIFYSRRIGRKPHYNPDLNDNEYIDMPQFTNILGAAKITGKSSNGLSIGILESITDKTMAEIKDNSTDRMVMVEPLTNYAVARVEKDFNRGNTQIGGIATSTIRDITSEDLKYLHRSAHTAGINVKHYWKDKTYYVSMNSYISHVEGDSSAITNTQTAPARYFQRPDARNVSVDSSRTQLTGTGGKFEIGKSSGKLMFMLASSWKSPMLDVNDLGYMRQANDVSEVLWVAYRIPQPFSIFRKASINFNQSNKWDYGGKFLGVGGNINLNATFKNFWYAGFGSNVDFESTSNTLLRGGPAFKQPGSVNFWSSFGSNQQKKFSGSLNYYKSWGLTTNFAAEWGINTSFTLKPSSRTNISIEPSLSNSHNELQYIDVYSFGSDNRYLLASIEQKTFSMSLRINISITPDLSLQYWGQPFIATGKYSNFKYATAVKASNYTDRFSLYDATQLTYNNSTNTYLFDDNADGNIEYEISKSDLDFNVKEFLSNMVVRWEFIPGSTAYFVWSQTRSGYEESGNFRFRSNLMDLYTDHPRNIFLVKFSYRFGS</sequence>
<dbReference type="SUPFAM" id="SSF49344">
    <property type="entry name" value="CBD9-like"/>
    <property type="match status" value="1"/>
</dbReference>
<feature type="signal peptide" evidence="1">
    <location>
        <begin position="1"/>
        <end position="19"/>
    </location>
</feature>